<dbReference type="EMBL" id="PGOL01004378">
    <property type="protein sequence ID" value="PKI37506.1"/>
    <property type="molecule type" value="Genomic_DNA"/>
</dbReference>
<dbReference type="AlphaFoldDB" id="A0A2I0I207"/>
<feature type="compositionally biased region" description="Basic and acidic residues" evidence="1">
    <location>
        <begin position="33"/>
        <end position="50"/>
    </location>
</feature>
<gene>
    <name evidence="2" type="ORF">CRG98_042104</name>
</gene>
<accession>A0A2I0I207</accession>
<comment type="caution">
    <text evidence="2">The sequence shown here is derived from an EMBL/GenBank/DDBJ whole genome shotgun (WGS) entry which is preliminary data.</text>
</comment>
<protein>
    <submittedName>
        <fullName evidence="2">Uncharacterized protein</fullName>
    </submittedName>
</protein>
<evidence type="ECO:0000313" key="2">
    <source>
        <dbReference type="EMBL" id="PKI37506.1"/>
    </source>
</evidence>
<feature type="region of interest" description="Disordered" evidence="1">
    <location>
        <begin position="29"/>
        <end position="68"/>
    </location>
</feature>
<name>A0A2I0I207_PUNGR</name>
<reference evidence="2 3" key="1">
    <citation type="submission" date="2017-11" db="EMBL/GenBank/DDBJ databases">
        <title>De-novo sequencing of pomegranate (Punica granatum L.) genome.</title>
        <authorList>
            <person name="Akparov Z."/>
            <person name="Amiraslanov A."/>
            <person name="Hajiyeva S."/>
            <person name="Abbasov M."/>
            <person name="Kaur K."/>
            <person name="Hamwieh A."/>
            <person name="Solovyev V."/>
            <person name="Salamov A."/>
            <person name="Braich B."/>
            <person name="Kosarev P."/>
            <person name="Mahmoud A."/>
            <person name="Hajiyev E."/>
            <person name="Babayeva S."/>
            <person name="Izzatullayeva V."/>
            <person name="Mammadov A."/>
            <person name="Mammadov A."/>
            <person name="Sharifova S."/>
            <person name="Ojaghi J."/>
            <person name="Eynullazada K."/>
            <person name="Bayramov B."/>
            <person name="Abdulazimova A."/>
            <person name="Shahmuradov I."/>
        </authorList>
    </citation>
    <scope>NUCLEOTIDE SEQUENCE [LARGE SCALE GENOMIC DNA]</scope>
    <source>
        <strain evidence="3">cv. AG2017</strain>
        <tissue evidence="2">Leaf</tissue>
    </source>
</reference>
<dbReference type="Proteomes" id="UP000233551">
    <property type="component" value="Unassembled WGS sequence"/>
</dbReference>
<proteinExistence type="predicted"/>
<organism evidence="2 3">
    <name type="scientific">Punica granatum</name>
    <name type="common">Pomegranate</name>
    <dbReference type="NCBI Taxonomy" id="22663"/>
    <lineage>
        <taxon>Eukaryota</taxon>
        <taxon>Viridiplantae</taxon>
        <taxon>Streptophyta</taxon>
        <taxon>Embryophyta</taxon>
        <taxon>Tracheophyta</taxon>
        <taxon>Spermatophyta</taxon>
        <taxon>Magnoliopsida</taxon>
        <taxon>eudicotyledons</taxon>
        <taxon>Gunneridae</taxon>
        <taxon>Pentapetalae</taxon>
        <taxon>rosids</taxon>
        <taxon>malvids</taxon>
        <taxon>Myrtales</taxon>
        <taxon>Lythraceae</taxon>
        <taxon>Punica</taxon>
    </lineage>
</organism>
<evidence type="ECO:0000313" key="3">
    <source>
        <dbReference type="Proteomes" id="UP000233551"/>
    </source>
</evidence>
<sequence length="91" mass="10055">MAAVSTPFWFTDSNKGLLTEARVTIHDPAIGGERSDMGARTMEEKQGPLEKHRRAIRRTDEQRTSKTTKAGTVALFIVGSPERQKISNMGP</sequence>
<keyword evidence="3" id="KW-1185">Reference proteome</keyword>
<evidence type="ECO:0000256" key="1">
    <source>
        <dbReference type="SAM" id="MobiDB-lite"/>
    </source>
</evidence>